<evidence type="ECO:0000256" key="12">
    <source>
        <dbReference type="RuleBase" id="RU367080"/>
    </source>
</evidence>
<feature type="compositionally biased region" description="Basic and acidic residues" evidence="13">
    <location>
        <begin position="316"/>
        <end position="331"/>
    </location>
</feature>
<evidence type="ECO:0000256" key="5">
    <source>
        <dbReference type="ARBA" id="ARBA00022801"/>
    </source>
</evidence>
<comment type="catalytic activity">
    <reaction evidence="9 12">
        <text>O-phospho-L-seryl-[protein] + H2O = L-seryl-[protein] + phosphate</text>
        <dbReference type="Rhea" id="RHEA:20629"/>
        <dbReference type="Rhea" id="RHEA-COMP:9863"/>
        <dbReference type="Rhea" id="RHEA-COMP:11604"/>
        <dbReference type="ChEBI" id="CHEBI:15377"/>
        <dbReference type="ChEBI" id="CHEBI:29999"/>
        <dbReference type="ChEBI" id="CHEBI:43474"/>
        <dbReference type="ChEBI" id="CHEBI:83421"/>
        <dbReference type="EC" id="3.1.3.16"/>
    </reaction>
</comment>
<reference evidence="15" key="1">
    <citation type="submission" date="2023-03" db="EMBL/GenBank/DDBJ databases">
        <authorList>
            <person name="Julca I."/>
        </authorList>
    </citation>
    <scope>NUCLEOTIDE SEQUENCE</scope>
</reference>
<feature type="domain" description="RTR1-type" evidence="14">
    <location>
        <begin position="41"/>
        <end position="126"/>
    </location>
</feature>
<dbReference type="GO" id="GO:0008420">
    <property type="term" value="F:RNA polymerase II CTD heptapeptide repeat phosphatase activity"/>
    <property type="evidence" value="ECO:0007669"/>
    <property type="project" value="UniProtKB-UniRule"/>
</dbReference>
<feature type="compositionally biased region" description="Basic and acidic residues" evidence="13">
    <location>
        <begin position="224"/>
        <end position="233"/>
    </location>
</feature>
<evidence type="ECO:0000313" key="16">
    <source>
        <dbReference type="Proteomes" id="UP001161247"/>
    </source>
</evidence>
<feature type="region of interest" description="Disordered" evidence="13">
    <location>
        <begin position="184"/>
        <end position="260"/>
    </location>
</feature>
<keyword evidence="7 12" id="KW-0904">Protein phosphatase</keyword>
<dbReference type="InterPro" id="IPR007308">
    <property type="entry name" value="Rtr1/RPAP2_dom"/>
</dbReference>
<dbReference type="PANTHER" id="PTHR14732:SF0">
    <property type="entry name" value="RNA POLYMERASE II SUBUNIT B1 CTD PHOSPHATASE RPAP2-RELATED"/>
    <property type="match status" value="1"/>
</dbReference>
<keyword evidence="5 12" id="KW-0378">Hydrolase</keyword>
<evidence type="ECO:0000256" key="9">
    <source>
        <dbReference type="ARBA" id="ARBA00047761"/>
    </source>
</evidence>
<dbReference type="EMBL" id="OX459123">
    <property type="protein sequence ID" value="CAI9108752.1"/>
    <property type="molecule type" value="Genomic_DNA"/>
</dbReference>
<dbReference type="EC" id="3.1.3.16" evidence="12"/>
<gene>
    <name evidence="15" type="ORF">OLC1_LOCUS16775</name>
</gene>
<evidence type="ECO:0000256" key="6">
    <source>
        <dbReference type="ARBA" id="ARBA00022833"/>
    </source>
</evidence>
<dbReference type="GO" id="GO:0043175">
    <property type="term" value="F:RNA polymerase core enzyme binding"/>
    <property type="evidence" value="ECO:0007669"/>
    <property type="project" value="UniProtKB-UniRule"/>
</dbReference>
<evidence type="ECO:0000256" key="8">
    <source>
        <dbReference type="ARBA" id="ARBA00023242"/>
    </source>
</evidence>
<sequence length="628" mass="69560">MVIPGEVLNMAKGEDVTVKDAVYRLQHCLLEGIQDENKLFAAGSVMSRGDYQDVVTERSIAKLCGYPLCSNSLTLEAPNKGRYSISLKEHKVYDLQETYMYCSPECVINSRAFPASLQEERSSALNPTKLNQVLRLFEGLGLEDSKMDACEKSKFGPSALKIHEKMDKSAGEVTLKEWMGPSNAIEGYVPQKDPTFNQQQPDKSDKGLKSKNDAQAKPKKRLKEHSAKSEERVASVGHQNKSKELAKAQRKQAMQKKLDALSTDVNQKLVITDSSSDSARNAPDLNFSEATSEIQDEKALWSNQTLLRSSLKSSNRKKETRSVTWADEKTDGNSNKSLCGFREPEDKTDGNGQKILCNLNKSEDKNDTSGILNTVEVKGDEDPDRLLSAEACARALTEAAEPVASGASDISDAISEAGIIVLPPPDEEKFDMLDSEPDSLKWPMNSSSSDSWYDEPPEGFNLVLSPFATMYMTLFAWTSSCSLAYIYGHDESLYDEYSCVNGREYPCKIIALDGRSTEIKLVLSSCLAPALPGLVTDLRLPVPLSTLEKEMDHFMLEGLLLYMDACLLLVDIRVLNRIPALTTYMTGRRILLPKVFQGAQITAEEYEIMKDLLIPLGRVPQFSMQCGA</sequence>
<evidence type="ECO:0000259" key="14">
    <source>
        <dbReference type="PROSITE" id="PS51479"/>
    </source>
</evidence>
<keyword evidence="16" id="KW-1185">Reference proteome</keyword>
<comment type="similarity">
    <text evidence="2 11 12">Belongs to the RPAP2 family.</text>
</comment>
<feature type="compositionally biased region" description="Basic and acidic residues" evidence="13">
    <location>
        <begin position="202"/>
        <end position="216"/>
    </location>
</feature>
<protein>
    <recommendedName>
        <fullName evidence="12">RNA polymerase II subunit B1 CTD phosphatase RPAP2 homolog</fullName>
        <ecNumber evidence="12">3.1.3.16</ecNumber>
    </recommendedName>
</protein>
<evidence type="ECO:0000256" key="10">
    <source>
        <dbReference type="ARBA" id="ARBA00048336"/>
    </source>
</evidence>
<evidence type="ECO:0000256" key="4">
    <source>
        <dbReference type="ARBA" id="ARBA00022771"/>
    </source>
</evidence>
<dbReference type="GO" id="GO:0008270">
    <property type="term" value="F:zinc ion binding"/>
    <property type="evidence" value="ECO:0007669"/>
    <property type="project" value="UniProtKB-KW"/>
</dbReference>
<dbReference type="Pfam" id="PF04181">
    <property type="entry name" value="RPAP2_Rtr1"/>
    <property type="match status" value="1"/>
</dbReference>
<proteinExistence type="inferred from homology"/>
<dbReference type="PROSITE" id="PS51479">
    <property type="entry name" value="ZF_RTR1"/>
    <property type="match status" value="1"/>
</dbReference>
<dbReference type="AlphaFoldDB" id="A0AAV1DN41"/>
<accession>A0AAV1DN41</accession>
<dbReference type="Proteomes" id="UP001161247">
    <property type="component" value="Chromosome 6"/>
</dbReference>
<dbReference type="PANTHER" id="PTHR14732">
    <property type="entry name" value="RNA POLYMERASE II SUBUNIT B1 CTD PHOSPHATASE RPAP2-RELATED"/>
    <property type="match status" value="1"/>
</dbReference>
<name>A0AAV1DN41_OLDCO</name>
<dbReference type="InterPro" id="IPR038534">
    <property type="entry name" value="Rtr1/RPAP2_sf"/>
</dbReference>
<evidence type="ECO:0000313" key="15">
    <source>
        <dbReference type="EMBL" id="CAI9108752.1"/>
    </source>
</evidence>
<keyword evidence="3 12" id="KW-0479">Metal-binding</keyword>
<keyword evidence="8 12" id="KW-0539">Nucleus</keyword>
<evidence type="ECO:0000256" key="3">
    <source>
        <dbReference type="ARBA" id="ARBA00022723"/>
    </source>
</evidence>
<comment type="function">
    <text evidence="12">Putative RNA polymerase II subunit B1 C-terminal domain (CTD) phosphatase involved in RNA polymerase II transcription regulation.</text>
</comment>
<organism evidence="15 16">
    <name type="scientific">Oldenlandia corymbosa var. corymbosa</name>
    <dbReference type="NCBI Taxonomy" id="529605"/>
    <lineage>
        <taxon>Eukaryota</taxon>
        <taxon>Viridiplantae</taxon>
        <taxon>Streptophyta</taxon>
        <taxon>Embryophyta</taxon>
        <taxon>Tracheophyta</taxon>
        <taxon>Spermatophyta</taxon>
        <taxon>Magnoliopsida</taxon>
        <taxon>eudicotyledons</taxon>
        <taxon>Gunneridae</taxon>
        <taxon>Pentapetalae</taxon>
        <taxon>asterids</taxon>
        <taxon>lamiids</taxon>
        <taxon>Gentianales</taxon>
        <taxon>Rubiaceae</taxon>
        <taxon>Rubioideae</taxon>
        <taxon>Spermacoceae</taxon>
        <taxon>Hedyotis-Oldenlandia complex</taxon>
        <taxon>Oldenlandia</taxon>
    </lineage>
</organism>
<feature type="region of interest" description="Disordered" evidence="13">
    <location>
        <begin position="309"/>
        <end position="354"/>
    </location>
</feature>
<evidence type="ECO:0000256" key="1">
    <source>
        <dbReference type="ARBA" id="ARBA00004123"/>
    </source>
</evidence>
<keyword evidence="6 12" id="KW-0862">Zinc</keyword>
<evidence type="ECO:0000256" key="7">
    <source>
        <dbReference type="ARBA" id="ARBA00022912"/>
    </source>
</evidence>
<keyword evidence="4 12" id="KW-0863">Zinc-finger</keyword>
<dbReference type="GO" id="GO:0005737">
    <property type="term" value="C:cytoplasm"/>
    <property type="evidence" value="ECO:0007669"/>
    <property type="project" value="TreeGrafter"/>
</dbReference>
<dbReference type="InterPro" id="IPR039693">
    <property type="entry name" value="Rtr1/RPAP2"/>
</dbReference>
<evidence type="ECO:0000256" key="11">
    <source>
        <dbReference type="PROSITE-ProRule" id="PRU00812"/>
    </source>
</evidence>
<dbReference type="GO" id="GO:0005634">
    <property type="term" value="C:nucleus"/>
    <property type="evidence" value="ECO:0007669"/>
    <property type="project" value="UniProtKB-SubCell"/>
</dbReference>
<dbReference type="Gene3D" id="1.25.40.820">
    <property type="match status" value="1"/>
</dbReference>
<evidence type="ECO:0000256" key="2">
    <source>
        <dbReference type="ARBA" id="ARBA00005676"/>
    </source>
</evidence>
<comment type="subcellular location">
    <subcellularLocation>
        <location evidence="1 12">Nucleus</location>
    </subcellularLocation>
</comment>
<evidence type="ECO:0000256" key="13">
    <source>
        <dbReference type="SAM" id="MobiDB-lite"/>
    </source>
</evidence>
<comment type="catalytic activity">
    <reaction evidence="10 12">
        <text>O-phospho-L-threonyl-[protein] + H2O = L-threonyl-[protein] + phosphate</text>
        <dbReference type="Rhea" id="RHEA:47004"/>
        <dbReference type="Rhea" id="RHEA-COMP:11060"/>
        <dbReference type="Rhea" id="RHEA-COMP:11605"/>
        <dbReference type="ChEBI" id="CHEBI:15377"/>
        <dbReference type="ChEBI" id="CHEBI:30013"/>
        <dbReference type="ChEBI" id="CHEBI:43474"/>
        <dbReference type="ChEBI" id="CHEBI:61977"/>
        <dbReference type="EC" id="3.1.3.16"/>
    </reaction>
</comment>